<dbReference type="AlphaFoldDB" id="A0A6C0F907"/>
<feature type="transmembrane region" description="Helical" evidence="1">
    <location>
        <begin position="200"/>
        <end position="215"/>
    </location>
</feature>
<organism evidence="2">
    <name type="scientific">viral metagenome</name>
    <dbReference type="NCBI Taxonomy" id="1070528"/>
    <lineage>
        <taxon>unclassified sequences</taxon>
        <taxon>metagenomes</taxon>
        <taxon>organismal metagenomes</taxon>
    </lineage>
</organism>
<evidence type="ECO:0000256" key="1">
    <source>
        <dbReference type="SAM" id="Phobius"/>
    </source>
</evidence>
<proteinExistence type="predicted"/>
<keyword evidence="1" id="KW-1133">Transmembrane helix</keyword>
<evidence type="ECO:0000313" key="2">
    <source>
        <dbReference type="EMBL" id="QHT38168.1"/>
    </source>
</evidence>
<feature type="transmembrane region" description="Helical" evidence="1">
    <location>
        <begin position="235"/>
        <end position="252"/>
    </location>
</feature>
<accession>A0A6C0F907</accession>
<reference evidence="2" key="1">
    <citation type="journal article" date="2020" name="Nature">
        <title>Giant virus diversity and host interactions through global metagenomics.</title>
        <authorList>
            <person name="Schulz F."/>
            <person name="Roux S."/>
            <person name="Paez-Espino D."/>
            <person name="Jungbluth S."/>
            <person name="Walsh D.A."/>
            <person name="Denef V.J."/>
            <person name="McMahon K.D."/>
            <person name="Konstantinidis K.T."/>
            <person name="Eloe-Fadrosh E.A."/>
            <person name="Kyrpides N.C."/>
            <person name="Woyke T."/>
        </authorList>
    </citation>
    <scope>NUCLEOTIDE SEQUENCE</scope>
    <source>
        <strain evidence="2">GVMAG-S-ERX556049-19</strain>
    </source>
</reference>
<name>A0A6C0F907_9ZZZZ</name>
<keyword evidence="1" id="KW-0472">Membrane</keyword>
<dbReference type="EMBL" id="MN738827">
    <property type="protein sequence ID" value="QHT38168.1"/>
    <property type="molecule type" value="Genomic_DNA"/>
</dbReference>
<feature type="transmembrane region" description="Helical" evidence="1">
    <location>
        <begin position="20"/>
        <end position="37"/>
    </location>
</feature>
<feature type="transmembrane region" description="Helical" evidence="1">
    <location>
        <begin position="43"/>
        <end position="60"/>
    </location>
</feature>
<sequence length="267" mass="31974">MILSKLITHEDKFHIHKTMGLLTLTNFLFQTIHYFAYHKLYHINRYIFIHIFLHMTSFIFQVLSKRPKASDKMKMFIWEELRLHSMIFAYRACFSILFPEYARGIIFLTMIAADLTTKYVGDDTFTTVRGQHDKEKSWKKQIYSVFFSMSQMGATAICSGCFQPSYNKFLTFQTLIPIQTSAFGLTLLRKNIIDKTTWQVVYSIELSLVYIYWYYEYGNLYIIPMSGIPYFFRKIGFSKYIIWLLFVLIDYLQRENIDIFNYVKIKH</sequence>
<protein>
    <submittedName>
        <fullName evidence="2">Uncharacterized protein</fullName>
    </submittedName>
</protein>
<keyword evidence="1" id="KW-0812">Transmembrane</keyword>